<dbReference type="PANTHER" id="PTHR11439:SF509">
    <property type="entry name" value="RNA-DIRECTED DNA POLYMERASE"/>
    <property type="match status" value="1"/>
</dbReference>
<organism evidence="4">
    <name type="scientific">Tanacetum cinerariifolium</name>
    <name type="common">Dalmatian daisy</name>
    <name type="synonym">Chrysanthemum cinerariifolium</name>
    <dbReference type="NCBI Taxonomy" id="118510"/>
    <lineage>
        <taxon>Eukaryota</taxon>
        <taxon>Viridiplantae</taxon>
        <taxon>Streptophyta</taxon>
        <taxon>Embryophyta</taxon>
        <taxon>Tracheophyta</taxon>
        <taxon>Spermatophyta</taxon>
        <taxon>Magnoliopsida</taxon>
        <taxon>eudicotyledons</taxon>
        <taxon>Gunneridae</taxon>
        <taxon>Pentapetalae</taxon>
        <taxon>asterids</taxon>
        <taxon>campanulids</taxon>
        <taxon>Asterales</taxon>
        <taxon>Asteraceae</taxon>
        <taxon>Asteroideae</taxon>
        <taxon>Anthemideae</taxon>
        <taxon>Anthemidinae</taxon>
        <taxon>Tanacetum</taxon>
    </lineage>
</organism>
<dbReference type="Pfam" id="PF07727">
    <property type="entry name" value="RVT_2"/>
    <property type="match status" value="1"/>
</dbReference>
<feature type="compositionally biased region" description="Low complexity" evidence="1">
    <location>
        <begin position="86"/>
        <end position="104"/>
    </location>
</feature>
<proteinExistence type="predicted"/>
<feature type="domain" description="Reverse transcriptase Ty1/copia-type" evidence="2">
    <location>
        <begin position="296"/>
        <end position="406"/>
    </location>
</feature>
<evidence type="ECO:0000259" key="2">
    <source>
        <dbReference type="Pfam" id="PF07727"/>
    </source>
</evidence>
<comment type="caution">
    <text evidence="4">The sequence shown here is derived from an EMBL/GenBank/DDBJ whole genome shotgun (WGS) entry which is preliminary data.</text>
</comment>
<dbReference type="InterPro" id="IPR013103">
    <property type="entry name" value="RVT_2"/>
</dbReference>
<evidence type="ECO:0000259" key="3">
    <source>
        <dbReference type="Pfam" id="PF13976"/>
    </source>
</evidence>
<accession>A0A699GHJ3</accession>
<reference evidence="4" key="1">
    <citation type="journal article" date="2019" name="Sci. Rep.">
        <title>Draft genome of Tanacetum cinerariifolium, the natural source of mosquito coil.</title>
        <authorList>
            <person name="Yamashiro T."/>
            <person name="Shiraishi A."/>
            <person name="Satake H."/>
            <person name="Nakayama K."/>
        </authorList>
    </citation>
    <scope>NUCLEOTIDE SEQUENCE</scope>
</reference>
<protein>
    <submittedName>
        <fullName evidence="4">Copia-type polyprotein</fullName>
    </submittedName>
</protein>
<dbReference type="CDD" id="cd09272">
    <property type="entry name" value="RNase_HI_RT_Ty1"/>
    <property type="match status" value="1"/>
</dbReference>
<feature type="region of interest" description="Disordered" evidence="1">
    <location>
        <begin position="140"/>
        <end position="161"/>
    </location>
</feature>
<sequence>MSNTNNNLQTQTSNALHNAIMEVGGKDRLPMLAPDAKAKVVQIVLMGIDNDIYSTVDACPNVCMMWKVIERLKHGKSINVQDLETNSKSTKSTNNNLKTSSNTSRANQDNTPRINRGTRYDNQRAFNVAGARKNVDEQGDTNILTNSLDMSNNGGQTDQDENDDLAREHDLLASIIKKLKCEIDDNKNCTMKFGNDQIALILGYGDLILVAQIFYSITLQDTFTLNPICLMAKASSSQAWLWHRRLSHLNFNTINLLLKRDHTLEQVIGNPSQSIRTRRQLETNGEMCMFTLTKNKRDEENIVICNNARLVAKGYSQQEGIDFEELFAPVARLEVVRLFIAYVAHKSFLVYHMDVKTTFLNDTLKDEVYVNHPDGFIDPHHPDKVYHLKKAFYGLKPAPKAWYDELGIQRILKSVGTLTVTKPLDIDLSGTRLTKYHSMVGALMYLTTSRPYIIHATCYCARYQERPTEKHLKEVKRIFWYLKNTINMELWYPKDTGFNLTAFLDLDHAGCLDTRKSTSGGTQFLGGDKLVSWSSKKQDCTSMSSAEAEYVSLSACCAQVL</sequence>
<dbReference type="EMBL" id="BKCJ010000015">
    <property type="protein sequence ID" value="GEU28702.1"/>
    <property type="molecule type" value="Genomic_DNA"/>
</dbReference>
<gene>
    <name evidence="4" type="ORF">Tci_000680</name>
</gene>
<name>A0A699GHJ3_TANCI</name>
<feature type="compositionally biased region" description="Polar residues" evidence="1">
    <location>
        <begin position="140"/>
        <end position="157"/>
    </location>
</feature>
<evidence type="ECO:0000313" key="4">
    <source>
        <dbReference type="EMBL" id="GEU28702.1"/>
    </source>
</evidence>
<evidence type="ECO:0000256" key="1">
    <source>
        <dbReference type="SAM" id="MobiDB-lite"/>
    </source>
</evidence>
<dbReference type="InterPro" id="IPR025724">
    <property type="entry name" value="GAG-pre-integrase_dom"/>
</dbReference>
<feature type="region of interest" description="Disordered" evidence="1">
    <location>
        <begin position="83"/>
        <end position="122"/>
    </location>
</feature>
<dbReference type="PANTHER" id="PTHR11439">
    <property type="entry name" value="GAG-POL-RELATED RETROTRANSPOSON"/>
    <property type="match status" value="1"/>
</dbReference>
<dbReference type="AlphaFoldDB" id="A0A699GHJ3"/>
<feature type="domain" description="GAG-pre-integrase" evidence="3">
    <location>
        <begin position="226"/>
        <end position="262"/>
    </location>
</feature>
<dbReference type="Pfam" id="PF13976">
    <property type="entry name" value="gag_pre-integrs"/>
    <property type="match status" value="1"/>
</dbReference>